<name>A0A0D0BPJ8_9AGAR</name>
<proteinExistence type="predicted"/>
<reference evidence="1 2" key="1">
    <citation type="submission" date="2014-04" db="EMBL/GenBank/DDBJ databases">
        <title>Evolutionary Origins and Diversification of the Mycorrhizal Mutualists.</title>
        <authorList>
            <consortium name="DOE Joint Genome Institute"/>
            <consortium name="Mycorrhizal Genomics Consortium"/>
            <person name="Kohler A."/>
            <person name="Kuo A."/>
            <person name="Nagy L.G."/>
            <person name="Floudas D."/>
            <person name="Copeland A."/>
            <person name="Barry K.W."/>
            <person name="Cichocki N."/>
            <person name="Veneault-Fourrey C."/>
            <person name="LaButti K."/>
            <person name="Lindquist E.A."/>
            <person name="Lipzen A."/>
            <person name="Lundell T."/>
            <person name="Morin E."/>
            <person name="Murat C."/>
            <person name="Riley R."/>
            <person name="Ohm R."/>
            <person name="Sun H."/>
            <person name="Tunlid A."/>
            <person name="Henrissat B."/>
            <person name="Grigoriev I.V."/>
            <person name="Hibbett D.S."/>
            <person name="Martin F."/>
        </authorList>
    </citation>
    <scope>NUCLEOTIDE SEQUENCE [LARGE SCALE GENOMIC DNA]</scope>
    <source>
        <strain evidence="1 2">FD-317 M1</strain>
    </source>
</reference>
<keyword evidence="2" id="KW-1185">Reference proteome</keyword>
<gene>
    <name evidence="1" type="ORF">GYMLUDRAFT_50519</name>
</gene>
<accession>A0A0D0BPJ8</accession>
<evidence type="ECO:0000313" key="1">
    <source>
        <dbReference type="EMBL" id="KIK51499.1"/>
    </source>
</evidence>
<dbReference type="HOGENOM" id="CLU_2158700_0_0_1"/>
<organism evidence="1 2">
    <name type="scientific">Collybiopsis luxurians FD-317 M1</name>
    <dbReference type="NCBI Taxonomy" id="944289"/>
    <lineage>
        <taxon>Eukaryota</taxon>
        <taxon>Fungi</taxon>
        <taxon>Dikarya</taxon>
        <taxon>Basidiomycota</taxon>
        <taxon>Agaricomycotina</taxon>
        <taxon>Agaricomycetes</taxon>
        <taxon>Agaricomycetidae</taxon>
        <taxon>Agaricales</taxon>
        <taxon>Marasmiineae</taxon>
        <taxon>Omphalotaceae</taxon>
        <taxon>Collybiopsis</taxon>
        <taxon>Collybiopsis luxurians</taxon>
    </lineage>
</organism>
<dbReference type="EMBL" id="KN834862">
    <property type="protein sequence ID" value="KIK51499.1"/>
    <property type="molecule type" value="Genomic_DNA"/>
</dbReference>
<protein>
    <submittedName>
        <fullName evidence="1">Uncharacterized protein</fullName>
    </submittedName>
</protein>
<dbReference type="Proteomes" id="UP000053593">
    <property type="component" value="Unassembled WGS sequence"/>
</dbReference>
<evidence type="ECO:0000313" key="2">
    <source>
        <dbReference type="Proteomes" id="UP000053593"/>
    </source>
</evidence>
<dbReference type="AlphaFoldDB" id="A0A0D0BPJ8"/>
<sequence>MSSDSSLCSRCKSFLRSPRLNIDLEALYTKLRSNLVLQKPQEVDEQIVLCDEDYRDYELEIIRLQSQILFIREQQEQLKHSFPNSPPLAPKHVTHHVMFQKSGKRSSTLTS</sequence>